<feature type="compositionally biased region" description="Basic and acidic residues" evidence="1">
    <location>
        <begin position="22"/>
        <end position="34"/>
    </location>
</feature>
<comment type="caution">
    <text evidence="2">The sequence shown here is derived from an EMBL/GenBank/DDBJ whole genome shotgun (WGS) entry which is preliminary data.</text>
</comment>
<sequence length="54" mass="6288">MSPTDTWAAENERMLSQAREILDNTHAHPEDRRAASHLMEILSRERRREGDSRG</sequence>
<evidence type="ECO:0000256" key="1">
    <source>
        <dbReference type="SAM" id="MobiDB-lite"/>
    </source>
</evidence>
<feature type="compositionally biased region" description="Basic and acidic residues" evidence="1">
    <location>
        <begin position="42"/>
        <end position="54"/>
    </location>
</feature>
<evidence type="ECO:0000313" key="3">
    <source>
        <dbReference type="Proteomes" id="UP000480684"/>
    </source>
</evidence>
<dbReference type="Proteomes" id="UP000480684">
    <property type="component" value="Unassembled WGS sequence"/>
</dbReference>
<proteinExistence type="predicted"/>
<feature type="region of interest" description="Disordered" evidence="1">
    <location>
        <begin position="22"/>
        <end position="54"/>
    </location>
</feature>
<accession>A0A7C9QWP5</accession>
<gene>
    <name evidence="2" type="ORF">G4223_19475</name>
</gene>
<reference evidence="2 3" key="1">
    <citation type="submission" date="2020-02" db="EMBL/GenBank/DDBJ databases">
        <authorList>
            <person name="Dziuba M."/>
            <person name="Kuznetsov B."/>
            <person name="Mardanov A."/>
            <person name="Ravin N."/>
            <person name="Grouzdev D."/>
        </authorList>
    </citation>
    <scope>NUCLEOTIDE SEQUENCE [LARGE SCALE GENOMIC DNA]</scope>
    <source>
        <strain evidence="2 3">SpK</strain>
    </source>
</reference>
<dbReference type="AlphaFoldDB" id="A0A7C9QWP5"/>
<protein>
    <submittedName>
        <fullName evidence="2">Uncharacterized protein</fullName>
    </submittedName>
</protein>
<name>A0A7C9QWP5_9PROT</name>
<evidence type="ECO:0000313" key="2">
    <source>
        <dbReference type="EMBL" id="NFV82297.1"/>
    </source>
</evidence>
<dbReference type="RefSeq" id="WP_163683177.1">
    <property type="nucleotide sequence ID" value="NZ_JAAIYP010000047.1"/>
</dbReference>
<organism evidence="2 3">
    <name type="scientific">Magnetospirillum aberrantis SpK</name>
    <dbReference type="NCBI Taxonomy" id="908842"/>
    <lineage>
        <taxon>Bacteria</taxon>
        <taxon>Pseudomonadati</taxon>
        <taxon>Pseudomonadota</taxon>
        <taxon>Alphaproteobacteria</taxon>
        <taxon>Rhodospirillales</taxon>
        <taxon>Rhodospirillaceae</taxon>
        <taxon>Magnetospirillum</taxon>
    </lineage>
</organism>
<keyword evidence="3" id="KW-1185">Reference proteome</keyword>
<dbReference type="EMBL" id="JAAIYP010000047">
    <property type="protein sequence ID" value="NFV82297.1"/>
    <property type="molecule type" value="Genomic_DNA"/>
</dbReference>